<dbReference type="EMBL" id="BAAAHE010000016">
    <property type="protein sequence ID" value="GAA0619636.1"/>
    <property type="molecule type" value="Genomic_DNA"/>
</dbReference>
<evidence type="ECO:0000313" key="2">
    <source>
        <dbReference type="EMBL" id="GAA0619636.1"/>
    </source>
</evidence>
<name>A0ABN1GUK4_9ACTN</name>
<keyword evidence="1" id="KW-0808">Transferase</keyword>
<dbReference type="PANTHER" id="PTHR12788">
    <property type="entry name" value="PROTEIN-TYROSINE SULFOTRANSFERASE 2"/>
    <property type="match status" value="1"/>
</dbReference>
<proteinExistence type="predicted"/>
<dbReference type="InterPro" id="IPR027417">
    <property type="entry name" value="P-loop_NTPase"/>
</dbReference>
<accession>A0ABN1GUK4</accession>
<keyword evidence="3" id="KW-1185">Reference proteome</keyword>
<gene>
    <name evidence="2" type="ORF">GCM10009547_22680</name>
</gene>
<evidence type="ECO:0000313" key="3">
    <source>
        <dbReference type="Proteomes" id="UP001500957"/>
    </source>
</evidence>
<dbReference type="InterPro" id="IPR026634">
    <property type="entry name" value="TPST-like"/>
</dbReference>
<comment type="caution">
    <text evidence="2">The sequence shown here is derived from an EMBL/GenBank/DDBJ whole genome shotgun (WGS) entry which is preliminary data.</text>
</comment>
<reference evidence="2 3" key="1">
    <citation type="journal article" date="2019" name="Int. J. Syst. Evol. Microbiol.">
        <title>The Global Catalogue of Microorganisms (GCM) 10K type strain sequencing project: providing services to taxonomists for standard genome sequencing and annotation.</title>
        <authorList>
            <consortium name="The Broad Institute Genomics Platform"/>
            <consortium name="The Broad Institute Genome Sequencing Center for Infectious Disease"/>
            <person name="Wu L."/>
            <person name="Ma J."/>
        </authorList>
    </citation>
    <scope>NUCLEOTIDE SEQUENCE [LARGE SCALE GENOMIC DNA]</scope>
    <source>
        <strain evidence="2 3">JCM 10671</strain>
    </source>
</reference>
<organism evidence="2 3">
    <name type="scientific">Sporichthya brevicatena</name>
    <dbReference type="NCBI Taxonomy" id="171442"/>
    <lineage>
        <taxon>Bacteria</taxon>
        <taxon>Bacillati</taxon>
        <taxon>Actinomycetota</taxon>
        <taxon>Actinomycetes</taxon>
        <taxon>Sporichthyales</taxon>
        <taxon>Sporichthyaceae</taxon>
        <taxon>Sporichthya</taxon>
    </lineage>
</organism>
<sequence length="319" mass="36207">MGCPRSGTTLMRLMLLSHPRIAVPPETRFVLRSYYERAKFGDLTQEANRRKLAEFITGKQGQFERLGIDRKQTIEAIVAAPPTIGSALSATFEQYAARFDKPRWGDKFPTYIEHVDDLLRLYPDAQLVNMVRDGRDAAASLTRQRWSKRDTPEAIAQWNRAIDYGRRAAKRVPPGQWMEIRYEALVSDPEPVLKELCNFIGEDFAPEMLTPHEVGSDATVDGRPLAGKLAGEVTTSSIGRWRERFEPWEAELMNAMSGRRLRSLGYEVPKGARPSPKAVARTIQADLDHRARRIRRQQKDLLQRRQEAKAGISVAAVPR</sequence>
<dbReference type="Gene3D" id="3.40.50.300">
    <property type="entry name" value="P-loop containing nucleotide triphosphate hydrolases"/>
    <property type="match status" value="1"/>
</dbReference>
<dbReference type="Pfam" id="PF13469">
    <property type="entry name" value="Sulfotransfer_3"/>
    <property type="match status" value="1"/>
</dbReference>
<dbReference type="PANTHER" id="PTHR12788:SF10">
    <property type="entry name" value="PROTEIN-TYROSINE SULFOTRANSFERASE"/>
    <property type="match status" value="1"/>
</dbReference>
<evidence type="ECO:0000256" key="1">
    <source>
        <dbReference type="ARBA" id="ARBA00022679"/>
    </source>
</evidence>
<protein>
    <submittedName>
        <fullName evidence="2">Sulfotransferase</fullName>
    </submittedName>
</protein>
<dbReference type="SUPFAM" id="SSF52540">
    <property type="entry name" value="P-loop containing nucleoside triphosphate hydrolases"/>
    <property type="match status" value="1"/>
</dbReference>
<dbReference type="Proteomes" id="UP001500957">
    <property type="component" value="Unassembled WGS sequence"/>
</dbReference>